<organism evidence="1 2">
    <name type="scientific">Clostera anastomosis granulovirus A</name>
    <dbReference type="NCBI Taxonomy" id="1986289"/>
    <lineage>
        <taxon>Viruses</taxon>
        <taxon>Viruses incertae sedis</taxon>
        <taxon>Naldaviricetes</taxon>
        <taxon>Lefavirales</taxon>
        <taxon>Baculoviridae</taxon>
        <taxon>Betabaculovirus</taxon>
        <taxon>Betabaculovirus clanastomosis</taxon>
    </lineage>
</organism>
<keyword evidence="2" id="KW-1185">Reference proteome</keyword>
<protein>
    <recommendedName>
        <fullName evidence="3">HhH-GPD domain-containing protein</fullName>
    </recommendedName>
</protein>
<dbReference type="PANTHER" id="PTHR15074:SF0">
    <property type="entry name" value="METHYL-CPG-BINDING DOMAIN PROTEIN 4-LIKE PROTEIN"/>
    <property type="match status" value="1"/>
</dbReference>
<dbReference type="InterPro" id="IPR011257">
    <property type="entry name" value="DNA_glycosylase"/>
</dbReference>
<dbReference type="GO" id="GO:0006281">
    <property type="term" value="P:DNA repair"/>
    <property type="evidence" value="ECO:0007669"/>
    <property type="project" value="InterPro"/>
</dbReference>
<proteinExistence type="predicted"/>
<reference evidence="1 2" key="1">
    <citation type="journal article" date="2013" name="Arch. Virol.">
        <title>Comparative analysis of the genomes of Clostera anastomosis (L.) granulovirus and Clostera anachoreta granulovirus.</title>
        <authorList>
            <person name="Liang Z."/>
            <person name="Zhang X."/>
            <person name="Yin X."/>
            <person name="Song X."/>
            <person name="Shao X."/>
            <person name="Wang L."/>
        </authorList>
    </citation>
    <scope>NUCLEOTIDE SEQUENCE [LARGE SCALE GENOMIC DNA]</scope>
    <source>
        <strain evidence="1">CaLGV-Henan</strain>
    </source>
</reference>
<sequence length="245" mass="28545">MFCEFAVPCASFNVMGSTTLFSSRDMSNVILFMVVVSYQETITTRLMCRLSVIKTSAMLVKSCFFVNDNRVSAPPFVRPDHFKFKRERVPPKSPYQLIEEDMSHNPWALLVAAIFLNMTSARVVRPLLIKFFEQFPSQRDVMSASVDDIAPYFESIGLKSRAERLHRMSRDFELGGWRDVKELSGVGKYASDVFTIFYLGDIYGVRPTDRYLEKYVRYVKLYDRINRYSYTDFHFITSTYFILNS</sequence>
<dbReference type="RefSeq" id="YP_008720039.1">
    <property type="nucleotide sequence ID" value="NC_022646.1"/>
</dbReference>
<dbReference type="EMBL" id="KC179784">
    <property type="protein sequence ID" value="AGQ20350.1"/>
    <property type="molecule type" value="Genomic_DNA"/>
</dbReference>
<dbReference type="InterPro" id="IPR045138">
    <property type="entry name" value="MeCP2/MBD4"/>
</dbReference>
<dbReference type="Gene3D" id="1.10.340.30">
    <property type="entry name" value="Hypothetical protein, domain 2"/>
    <property type="match status" value="1"/>
</dbReference>
<evidence type="ECO:0000313" key="2">
    <source>
        <dbReference type="Proteomes" id="UP000204024"/>
    </source>
</evidence>
<evidence type="ECO:0000313" key="1">
    <source>
        <dbReference type="EMBL" id="AGQ20350.1"/>
    </source>
</evidence>
<dbReference type="GeneID" id="17428793"/>
<evidence type="ECO:0008006" key="3">
    <source>
        <dbReference type="Google" id="ProtNLM"/>
    </source>
</evidence>
<dbReference type="SUPFAM" id="SSF48150">
    <property type="entry name" value="DNA-glycosylase"/>
    <property type="match status" value="1"/>
</dbReference>
<accession>U5KBB0</accession>
<dbReference type="Proteomes" id="UP000204024">
    <property type="component" value="Segment"/>
</dbReference>
<dbReference type="PANTHER" id="PTHR15074">
    <property type="entry name" value="METHYL-CPG-BINDING PROTEIN"/>
    <property type="match status" value="1"/>
</dbReference>
<dbReference type="GO" id="GO:0003824">
    <property type="term" value="F:catalytic activity"/>
    <property type="evidence" value="ECO:0007669"/>
    <property type="project" value="InterPro"/>
</dbReference>
<gene>
    <name evidence="1" type="ORF">CaLGV092</name>
</gene>
<name>U5KBB0_9BBAC</name>
<dbReference type="GO" id="GO:0003677">
    <property type="term" value="F:DNA binding"/>
    <property type="evidence" value="ECO:0007669"/>
    <property type="project" value="InterPro"/>
</dbReference>
<dbReference type="KEGG" id="vg:17428793"/>